<dbReference type="RefSeq" id="WP_062272874.1">
    <property type="nucleotide sequence ID" value="NZ_LSYU01000031.1"/>
</dbReference>
<feature type="region of interest" description="Disordered" evidence="1">
    <location>
        <begin position="267"/>
        <end position="308"/>
    </location>
</feature>
<gene>
    <name evidence="3" type="ORF">AY586_09315</name>
</gene>
<dbReference type="Pfam" id="PF08378">
    <property type="entry name" value="NERD"/>
    <property type="match status" value="1"/>
</dbReference>
<dbReference type="Proteomes" id="UP000075766">
    <property type="component" value="Unassembled WGS sequence"/>
</dbReference>
<feature type="domain" description="NERD" evidence="2">
    <location>
        <begin position="52"/>
        <end position="166"/>
    </location>
</feature>
<accession>A0ABR5VJJ7</accession>
<reference evidence="3 4" key="1">
    <citation type="submission" date="2016-02" db="EMBL/GenBank/DDBJ databases">
        <title>Genome sequence of Marichromatium gracile YL-28, a purple sulfur bacterium.</title>
        <authorList>
            <person name="Zhao C."/>
            <person name="Hong X."/>
            <person name="Chen S."/>
            <person name="Yang S."/>
        </authorList>
    </citation>
    <scope>NUCLEOTIDE SEQUENCE [LARGE SCALE GENOMIC DNA]</scope>
    <source>
        <strain evidence="3 4">YL28</strain>
    </source>
</reference>
<protein>
    <recommendedName>
        <fullName evidence="2">NERD domain-containing protein</fullName>
    </recommendedName>
</protein>
<evidence type="ECO:0000259" key="2">
    <source>
        <dbReference type="PROSITE" id="PS50965"/>
    </source>
</evidence>
<comment type="caution">
    <text evidence="3">The sequence shown here is derived from an EMBL/GenBank/DDBJ whole genome shotgun (WGS) entry which is preliminary data.</text>
</comment>
<evidence type="ECO:0000256" key="1">
    <source>
        <dbReference type="SAM" id="MobiDB-lite"/>
    </source>
</evidence>
<name>A0ABR5VJJ7_MARGR</name>
<organism evidence="3 4">
    <name type="scientific">Marichromatium gracile</name>
    <name type="common">Chromatium gracile</name>
    <dbReference type="NCBI Taxonomy" id="1048"/>
    <lineage>
        <taxon>Bacteria</taxon>
        <taxon>Pseudomonadati</taxon>
        <taxon>Pseudomonadota</taxon>
        <taxon>Gammaproteobacteria</taxon>
        <taxon>Chromatiales</taxon>
        <taxon>Chromatiaceae</taxon>
        <taxon>Marichromatium</taxon>
    </lineage>
</organism>
<evidence type="ECO:0000313" key="4">
    <source>
        <dbReference type="Proteomes" id="UP000075766"/>
    </source>
</evidence>
<dbReference type="EMBL" id="LSYU01000031">
    <property type="protein sequence ID" value="KXX65669.1"/>
    <property type="molecule type" value="Genomic_DNA"/>
</dbReference>
<proteinExistence type="predicted"/>
<dbReference type="InterPro" id="IPR011528">
    <property type="entry name" value="NERD"/>
</dbReference>
<dbReference type="PROSITE" id="PS50965">
    <property type="entry name" value="NERD"/>
    <property type="match status" value="1"/>
</dbReference>
<sequence>MDGLRPLIGEIANQLFTQLRPLVTQVGPTLLGLLLLATALPRLLAVLRPRLRGWSGERRVARVLDRHCLATSHDRLLADGRGGWTQIDHLALTAETIWVIETKHFGCHILGRAHEARWTQRCGRNQHDFQNPLRQNHAHLQAVRARLGDAHEPRGLVVFSGRASFARGRPAGVTTLAELPDVLGASAGQSVPIALQVAWEDLLDATRDDKSTRRAHLAQLAARHGRTIGRLRRRVISLLGPIGLALTVLGWQSLTQPWRMPITAPERLVAPAPPPTTTPHPQRPQHTRTTTEQPSARPSIGWSTPTPETAESEACKLAIISVLIEDTAANRRQRAAACGDEDGGTTRQDVHRH</sequence>
<feature type="compositionally biased region" description="Polar residues" evidence="1">
    <location>
        <begin position="292"/>
        <end position="308"/>
    </location>
</feature>
<keyword evidence="4" id="KW-1185">Reference proteome</keyword>
<evidence type="ECO:0000313" key="3">
    <source>
        <dbReference type="EMBL" id="KXX65669.1"/>
    </source>
</evidence>
<feature type="compositionally biased region" description="Pro residues" evidence="1">
    <location>
        <begin position="271"/>
        <end position="282"/>
    </location>
</feature>